<comment type="caution">
    <text evidence="2">The sequence shown here is derived from an EMBL/GenBank/DDBJ whole genome shotgun (WGS) entry which is preliminary data.</text>
</comment>
<feature type="region of interest" description="Disordered" evidence="1">
    <location>
        <begin position="1"/>
        <end position="32"/>
    </location>
</feature>
<accession>A0ABV2CN80</accession>
<evidence type="ECO:0000313" key="2">
    <source>
        <dbReference type="EMBL" id="MET1489370.1"/>
    </source>
</evidence>
<reference evidence="2 3" key="1">
    <citation type="submission" date="2024-07" db="EMBL/GenBank/DDBJ databases">
        <title>Uliginosibacterium paludis KCTC:42655.</title>
        <authorList>
            <person name="Kim M.K."/>
        </authorList>
    </citation>
    <scope>NUCLEOTIDE SEQUENCE [LARGE SCALE GENOMIC DNA]</scope>
    <source>
        <strain evidence="2 3">KCTC 42655</strain>
    </source>
</reference>
<dbReference type="RefSeq" id="WP_345925607.1">
    <property type="nucleotide sequence ID" value="NZ_JBDIVF010000002.1"/>
</dbReference>
<protein>
    <submittedName>
        <fullName evidence="2">Uncharacterized protein</fullName>
    </submittedName>
</protein>
<name>A0ABV2CN80_9RHOO</name>
<keyword evidence="3" id="KW-1185">Reference proteome</keyword>
<gene>
    <name evidence="2" type="ORF">ABVT11_05995</name>
</gene>
<evidence type="ECO:0000313" key="3">
    <source>
        <dbReference type="Proteomes" id="UP001548590"/>
    </source>
</evidence>
<dbReference type="Proteomes" id="UP001548590">
    <property type="component" value="Unassembled WGS sequence"/>
</dbReference>
<sequence>MQNKPRNPVVPAMARRSGAGAHGKSGKANRQADKRALRQLLRRGRDEAGFVQRTAVC</sequence>
<proteinExistence type="predicted"/>
<dbReference type="EMBL" id="JBEWLZ010000003">
    <property type="protein sequence ID" value="MET1489370.1"/>
    <property type="molecule type" value="Genomic_DNA"/>
</dbReference>
<evidence type="ECO:0000256" key="1">
    <source>
        <dbReference type="SAM" id="MobiDB-lite"/>
    </source>
</evidence>
<organism evidence="2 3">
    <name type="scientific">Uliginosibacterium paludis</name>
    <dbReference type="NCBI Taxonomy" id="1615952"/>
    <lineage>
        <taxon>Bacteria</taxon>
        <taxon>Pseudomonadati</taxon>
        <taxon>Pseudomonadota</taxon>
        <taxon>Betaproteobacteria</taxon>
        <taxon>Rhodocyclales</taxon>
        <taxon>Zoogloeaceae</taxon>
        <taxon>Uliginosibacterium</taxon>
    </lineage>
</organism>